<feature type="compositionally biased region" description="Low complexity" evidence="10">
    <location>
        <begin position="840"/>
        <end position="849"/>
    </location>
</feature>
<dbReference type="GO" id="GO:0005886">
    <property type="term" value="C:plasma membrane"/>
    <property type="evidence" value="ECO:0007669"/>
    <property type="project" value="UniProtKB-SubCell"/>
</dbReference>
<feature type="compositionally biased region" description="Basic and acidic residues" evidence="10">
    <location>
        <begin position="504"/>
        <end position="527"/>
    </location>
</feature>
<dbReference type="PROSITE" id="PS51379">
    <property type="entry name" value="4FE4S_FER_2"/>
    <property type="match status" value="2"/>
</dbReference>
<comment type="subcellular location">
    <subcellularLocation>
        <location evidence="9">Cell inner membrane</location>
        <topology evidence="9">Peripheral membrane protein</topology>
    </subcellularLocation>
</comment>
<evidence type="ECO:0000313" key="15">
    <source>
        <dbReference type="Proteomes" id="UP000294683"/>
    </source>
</evidence>
<keyword evidence="6 9" id="KW-0249">Electron transport</keyword>
<comment type="cofactor">
    <cofactor evidence="9">
        <name>[4Fe-4S] cluster</name>
        <dbReference type="ChEBI" id="CHEBI:49883"/>
    </cofactor>
    <text evidence="9">Binds 2 [4Fe-4S] clusters per subunit.</text>
</comment>
<dbReference type="AlphaFoldDB" id="A0A379AW74"/>
<evidence type="ECO:0000256" key="5">
    <source>
        <dbReference type="ARBA" id="ARBA00022967"/>
    </source>
</evidence>
<dbReference type="GO" id="GO:0051539">
    <property type="term" value="F:4 iron, 4 sulfur cluster binding"/>
    <property type="evidence" value="ECO:0007669"/>
    <property type="project" value="UniProtKB-KW"/>
</dbReference>
<dbReference type="InterPro" id="IPR010208">
    <property type="entry name" value="Ion_transpt_RnfC/RsxC"/>
</dbReference>
<dbReference type="SUPFAM" id="SSF46548">
    <property type="entry name" value="alpha-helical ferredoxin"/>
    <property type="match status" value="1"/>
</dbReference>
<comment type="subunit">
    <text evidence="9">The complex is composed of six subunits: RnfA, RnfB, RnfC, RnfD, RnfE and RnfG.</text>
</comment>
<dbReference type="Gene3D" id="3.30.70.20">
    <property type="match status" value="1"/>
</dbReference>
<evidence type="ECO:0000313" key="13">
    <source>
        <dbReference type="EMBL" id="TDP28551.1"/>
    </source>
</evidence>
<keyword evidence="9" id="KW-1003">Cell membrane</keyword>
<evidence type="ECO:0000256" key="9">
    <source>
        <dbReference type="HAMAP-Rule" id="MF_00461"/>
    </source>
</evidence>
<evidence type="ECO:0000256" key="7">
    <source>
        <dbReference type="ARBA" id="ARBA00023004"/>
    </source>
</evidence>
<reference evidence="13 15" key="2">
    <citation type="submission" date="2019-03" db="EMBL/GenBank/DDBJ databases">
        <title>Genomic Encyclopedia of Type Strains, Phase IV (KMG-IV): sequencing the most valuable type-strain genomes for metagenomic binning, comparative biology and taxonomic classification.</title>
        <authorList>
            <person name="Goeker M."/>
        </authorList>
    </citation>
    <scope>NUCLEOTIDE SEQUENCE [LARGE SCALE GENOMIC DNA]</scope>
    <source>
        <strain evidence="13 15">DSM 17481</strain>
    </source>
</reference>
<keyword evidence="1 9" id="KW-0813">Transport</keyword>
<feature type="region of interest" description="Disordered" evidence="10">
    <location>
        <begin position="658"/>
        <end position="902"/>
    </location>
</feature>
<dbReference type="HAMAP" id="MF_00461">
    <property type="entry name" value="RsxC_RnfC"/>
    <property type="match status" value="1"/>
</dbReference>
<feature type="compositionally biased region" description="Polar residues" evidence="10">
    <location>
        <begin position="600"/>
        <end position="629"/>
    </location>
</feature>
<evidence type="ECO:0000256" key="3">
    <source>
        <dbReference type="ARBA" id="ARBA00022723"/>
    </source>
</evidence>
<dbReference type="SUPFAM" id="SSF142019">
    <property type="entry name" value="Nqo1 FMN-binding domain-like"/>
    <property type="match status" value="1"/>
</dbReference>
<dbReference type="Proteomes" id="UP000255113">
    <property type="component" value="Unassembled WGS sequence"/>
</dbReference>
<dbReference type="PANTHER" id="PTHR43034:SF2">
    <property type="entry name" value="ION-TRANSLOCATING OXIDOREDUCTASE COMPLEX SUBUNIT C"/>
    <property type="match status" value="1"/>
</dbReference>
<comment type="function">
    <text evidence="9">Part of a membrane-bound complex that couples electron transfer with translocation of ions across the membrane.</text>
</comment>
<dbReference type="InterPro" id="IPR017896">
    <property type="entry name" value="4Fe4S_Fe-S-bd"/>
</dbReference>
<dbReference type="NCBIfam" id="TIGR01945">
    <property type="entry name" value="rnfC"/>
    <property type="match status" value="1"/>
</dbReference>
<sequence>MADVLTNFNSGKLWDFSGGIHPPEMKSQSNHTPIRPADLVKTYYVPVKQHAGNAGNLLVNVGDKVLKGQPLTQGEGLRNLPVHAPSSGVITAIAPYIAAHPSGLPELTIQIQADGKDEWRKQHPIEDFLSQTPEQLIEKIYHAGIAGLGGAVFPTAAKIQSAENKVKLLIINGAECEPYITCDDRLMQDRPKEIIEGIRILRYILRPEKVVIAIEDNKPKAVKALKHALKGANDIEIRVIPTKYPSGAAKQLIQVLTGIEVPSGQRSSSIGVLMHNVGTAFAIKRAVINDEPLIERVVTLTGDKIPHKGNLLVRLGTPISALLQQVGYQYDVRFPVFMGGPMMGFILPNLNAPVTKVTNCLLAPDHFEYAEPEPEQACIRCSACSDACPVHLMPQQLYWFARSEDHQKSEQYALQDCIECGLCAYVCPSHIPLIQYFRQEKAKIWEIKEQAQKSHEAKLRFEARQARLEKEEQARKARTQRAAEARREEIAKQKGVDPVQAALERLKAKKQSDSERPNVKTFVDEKGQLQPDNSDIMAQRKARRLARQQAEQENATSSQSQENSAQNTEENRTALDANSDPKKAAIAAALARAKSKKQAQNSTVQFADSAENSVENQGVAEQSKTQSTVEKTKEKTQENSTALDPKKAAIAAAIARAKAKKQAQNDMVQSASSAEKSVENQGLAEQAETQSAVEKTKEKTQENSTALDPKKAAIAAAIARAKAKKQAQNDTVQSSGSAENSVENQGIAEQIQSQSAAEKTKEKTPENTTALDPKKAAIAAAIARAKAKKQAQNSTEQPVSSVENSVENQGLTEQAETQNAAEKTKEKTQENASALDPKKAAIAAAIAPAKAKKQAQNGTAQSANSAEKNVENQGLAEQSETQSAVEKTKEKTLENSTALDPKKAAIAAAIARAKAKKQAKENRSEEQE</sequence>
<evidence type="ECO:0000313" key="14">
    <source>
        <dbReference type="Proteomes" id="UP000255113"/>
    </source>
</evidence>
<feature type="compositionally biased region" description="Polar residues" evidence="10">
    <location>
        <begin position="793"/>
        <end position="821"/>
    </location>
</feature>
<dbReference type="PANTHER" id="PTHR43034">
    <property type="entry name" value="ION-TRANSLOCATING OXIDOREDUCTASE COMPLEX SUBUNIT C"/>
    <property type="match status" value="1"/>
</dbReference>
<evidence type="ECO:0000256" key="6">
    <source>
        <dbReference type="ARBA" id="ARBA00022982"/>
    </source>
</evidence>
<dbReference type="EC" id="7.-.-.-" evidence="9"/>
<dbReference type="RefSeq" id="WP_103852533.1">
    <property type="nucleotide sequence ID" value="NZ_PQVJ01000001.1"/>
</dbReference>
<comment type="similarity">
    <text evidence="9">Belongs to the 4Fe4S bacterial-type ferredoxin family. RnfC subfamily.</text>
</comment>
<evidence type="ECO:0000256" key="8">
    <source>
        <dbReference type="ARBA" id="ARBA00023014"/>
    </source>
</evidence>
<evidence type="ECO:0000256" key="10">
    <source>
        <dbReference type="SAM" id="MobiDB-lite"/>
    </source>
</evidence>
<feature type="domain" description="4Fe-4S ferredoxin-type" evidence="11">
    <location>
        <begin position="368"/>
        <end position="398"/>
    </location>
</feature>
<feature type="region of interest" description="Disordered" evidence="10">
    <location>
        <begin position="471"/>
        <end position="645"/>
    </location>
</feature>
<dbReference type="EMBL" id="SNXJ01000005">
    <property type="protein sequence ID" value="TDP28551.1"/>
    <property type="molecule type" value="Genomic_DNA"/>
</dbReference>
<proteinExistence type="inferred from homology"/>
<evidence type="ECO:0000256" key="4">
    <source>
        <dbReference type="ARBA" id="ARBA00022737"/>
    </source>
</evidence>
<feature type="binding site" evidence="9">
    <location>
        <position position="381"/>
    </location>
    <ligand>
        <name>[4Fe-4S] cluster</name>
        <dbReference type="ChEBI" id="CHEBI:49883"/>
        <label>1</label>
    </ligand>
</feature>
<feature type="binding site" evidence="9">
    <location>
        <position position="378"/>
    </location>
    <ligand>
        <name>[4Fe-4S] cluster</name>
        <dbReference type="ChEBI" id="CHEBI:49883"/>
        <label>1</label>
    </ligand>
</feature>
<dbReference type="InterPro" id="IPR026902">
    <property type="entry name" value="RnfC_N"/>
</dbReference>
<dbReference type="PROSITE" id="PS00198">
    <property type="entry name" value="4FE4S_FER_1"/>
    <property type="match status" value="1"/>
</dbReference>
<dbReference type="EMBL" id="UGSQ01000003">
    <property type="protein sequence ID" value="SUB26241.1"/>
    <property type="molecule type" value="Genomic_DNA"/>
</dbReference>
<feature type="compositionally biased region" description="Basic and acidic residues" evidence="10">
    <location>
        <begin position="471"/>
        <end position="495"/>
    </location>
</feature>
<dbReference type="InterPro" id="IPR011538">
    <property type="entry name" value="Nuo51_FMN-bd"/>
</dbReference>
<feature type="binding site" evidence="9">
    <location>
        <position position="388"/>
    </location>
    <ligand>
        <name>[4Fe-4S] cluster</name>
        <dbReference type="ChEBI" id="CHEBI:49883"/>
        <label>2</label>
    </ligand>
</feature>
<dbReference type="NCBIfam" id="NF003454">
    <property type="entry name" value="PRK05035.1"/>
    <property type="match status" value="1"/>
</dbReference>
<feature type="compositionally biased region" description="Polar residues" evidence="10">
    <location>
        <begin position="665"/>
        <end position="675"/>
    </location>
</feature>
<dbReference type="InterPro" id="IPR017900">
    <property type="entry name" value="4Fe4S_Fe_S_CS"/>
</dbReference>
<feature type="compositionally biased region" description="Polar residues" evidence="10">
    <location>
        <begin position="729"/>
        <end position="744"/>
    </location>
</feature>
<feature type="compositionally biased region" description="Low complexity" evidence="10">
    <location>
        <begin position="766"/>
        <end position="784"/>
    </location>
</feature>
<protein>
    <recommendedName>
        <fullName evidence="9">Ion-translocating oxidoreductase complex subunit C</fullName>
        <ecNumber evidence="9">7.-.-.-</ecNumber>
    </recommendedName>
    <alternativeName>
        <fullName evidence="9">Rnf electron transport complex subunit C</fullName>
    </alternativeName>
</protein>
<feature type="compositionally biased region" description="Polar residues" evidence="10">
    <location>
        <begin position="553"/>
        <end position="568"/>
    </location>
</feature>
<keyword evidence="7 9" id="KW-0408">Iron</keyword>
<dbReference type="Gene3D" id="3.40.50.11540">
    <property type="entry name" value="NADH-ubiquinone oxidoreductase 51kDa subunit"/>
    <property type="match status" value="1"/>
</dbReference>
<evidence type="ECO:0000259" key="11">
    <source>
        <dbReference type="PROSITE" id="PS51379"/>
    </source>
</evidence>
<keyword evidence="5 9" id="KW-1278">Translocase</keyword>
<feature type="compositionally biased region" description="Basic and acidic residues" evidence="10">
    <location>
        <begin position="569"/>
        <end position="583"/>
    </location>
</feature>
<feature type="binding site" evidence="9">
    <location>
        <position position="427"/>
    </location>
    <ligand>
        <name>[4Fe-4S] cluster</name>
        <dbReference type="ChEBI" id="CHEBI:49883"/>
        <label>1</label>
    </ligand>
</feature>
<dbReference type="Pfam" id="PF12838">
    <property type="entry name" value="Fer4_7"/>
    <property type="match status" value="1"/>
</dbReference>
<dbReference type="GO" id="GO:0022900">
    <property type="term" value="P:electron transport chain"/>
    <property type="evidence" value="ECO:0007669"/>
    <property type="project" value="UniProtKB-UniRule"/>
</dbReference>
<gene>
    <name evidence="9 12" type="primary">rnfC</name>
    <name evidence="13" type="ORF">EV689_10596</name>
    <name evidence="12" type="ORF">NCTC11188_00581</name>
</gene>
<name>A0A379AW74_AVIGA</name>
<dbReference type="Proteomes" id="UP000294683">
    <property type="component" value="Unassembled WGS sequence"/>
</dbReference>
<dbReference type="InterPro" id="IPR037225">
    <property type="entry name" value="Nuo51_FMN-bd_sf"/>
</dbReference>
<evidence type="ECO:0000256" key="1">
    <source>
        <dbReference type="ARBA" id="ARBA00022448"/>
    </source>
</evidence>
<keyword evidence="8 9" id="KW-0411">Iron-sulfur</keyword>
<keyword evidence="15" id="KW-1185">Reference proteome</keyword>
<evidence type="ECO:0000313" key="12">
    <source>
        <dbReference type="EMBL" id="SUB26241.1"/>
    </source>
</evidence>
<feature type="domain" description="4Fe-4S ferredoxin-type" evidence="11">
    <location>
        <begin position="408"/>
        <end position="437"/>
    </location>
</feature>
<organism evidence="12 14">
    <name type="scientific">Avibacterium gallinarum</name>
    <name type="common">Pasteurella gallinarum</name>
    <dbReference type="NCBI Taxonomy" id="755"/>
    <lineage>
        <taxon>Bacteria</taxon>
        <taxon>Pseudomonadati</taxon>
        <taxon>Pseudomonadota</taxon>
        <taxon>Gammaproteobacteria</taxon>
        <taxon>Pasteurellales</taxon>
        <taxon>Pasteurellaceae</taxon>
        <taxon>Avibacterium</taxon>
    </lineage>
</organism>
<accession>A0A379AW74</accession>
<feature type="binding site" evidence="9">
    <location>
        <position position="384"/>
    </location>
    <ligand>
        <name>[4Fe-4S] cluster</name>
        <dbReference type="ChEBI" id="CHEBI:49883"/>
        <label>1</label>
    </ligand>
</feature>
<dbReference type="Pfam" id="PF01512">
    <property type="entry name" value="Complex1_51K"/>
    <property type="match status" value="1"/>
</dbReference>
<keyword evidence="9" id="KW-0997">Cell inner membrane</keyword>
<keyword evidence="2 9" id="KW-0004">4Fe-4S</keyword>
<keyword evidence="4 9" id="KW-0677">Repeat</keyword>
<feature type="compositionally biased region" description="Polar residues" evidence="10">
    <location>
        <begin position="857"/>
        <end position="885"/>
    </location>
</feature>
<feature type="binding site" evidence="9">
    <location>
        <position position="417"/>
    </location>
    <ligand>
        <name>[4Fe-4S] cluster</name>
        <dbReference type="ChEBI" id="CHEBI:49883"/>
        <label>2</label>
    </ligand>
</feature>
<dbReference type="GO" id="GO:0009055">
    <property type="term" value="F:electron transfer activity"/>
    <property type="evidence" value="ECO:0007669"/>
    <property type="project" value="InterPro"/>
</dbReference>
<keyword evidence="3 9" id="KW-0479">Metal-binding</keyword>
<feature type="binding site" evidence="9">
    <location>
        <position position="423"/>
    </location>
    <ligand>
        <name>[4Fe-4S] cluster</name>
        <dbReference type="ChEBI" id="CHEBI:49883"/>
        <label>2</label>
    </ligand>
</feature>
<dbReference type="GO" id="GO:0046872">
    <property type="term" value="F:metal ion binding"/>
    <property type="evidence" value="ECO:0007669"/>
    <property type="project" value="UniProtKB-KW"/>
</dbReference>
<keyword evidence="9" id="KW-0472">Membrane</keyword>
<dbReference type="Pfam" id="PF13375">
    <property type="entry name" value="RnfC_N"/>
    <property type="match status" value="1"/>
</dbReference>
<evidence type="ECO:0000256" key="2">
    <source>
        <dbReference type="ARBA" id="ARBA00022485"/>
    </source>
</evidence>
<reference evidence="12 14" key="1">
    <citation type="submission" date="2018-06" db="EMBL/GenBank/DDBJ databases">
        <authorList>
            <consortium name="Pathogen Informatics"/>
            <person name="Doyle S."/>
        </authorList>
    </citation>
    <scope>NUCLEOTIDE SEQUENCE [LARGE SCALE GENOMIC DNA]</scope>
    <source>
        <strain evidence="12 14">NCTC11188</strain>
    </source>
</reference>
<feature type="binding site" evidence="9">
    <location>
        <position position="420"/>
    </location>
    <ligand>
        <name>[4Fe-4S] cluster</name>
        <dbReference type="ChEBI" id="CHEBI:49883"/>
        <label>2</label>
    </ligand>
</feature>